<feature type="transmembrane region" description="Helical" evidence="2">
    <location>
        <begin position="30"/>
        <end position="53"/>
    </location>
</feature>
<organism evidence="4 5">
    <name type="scientific">Clytia hemisphaerica</name>
    <dbReference type="NCBI Taxonomy" id="252671"/>
    <lineage>
        <taxon>Eukaryota</taxon>
        <taxon>Metazoa</taxon>
        <taxon>Cnidaria</taxon>
        <taxon>Hydrozoa</taxon>
        <taxon>Hydroidolina</taxon>
        <taxon>Leptothecata</taxon>
        <taxon>Obeliida</taxon>
        <taxon>Clytiidae</taxon>
        <taxon>Clytia</taxon>
    </lineage>
</organism>
<dbReference type="Pfam" id="PF07690">
    <property type="entry name" value="MFS_1"/>
    <property type="match status" value="1"/>
</dbReference>
<feature type="transmembrane region" description="Helical" evidence="2">
    <location>
        <begin position="312"/>
        <end position="332"/>
    </location>
</feature>
<feature type="transmembrane region" description="Helical" evidence="2">
    <location>
        <begin position="401"/>
        <end position="422"/>
    </location>
</feature>
<dbReference type="GO" id="GO:0016020">
    <property type="term" value="C:membrane"/>
    <property type="evidence" value="ECO:0007669"/>
    <property type="project" value="UniProtKB-SubCell"/>
</dbReference>
<evidence type="ECO:0000259" key="3">
    <source>
        <dbReference type="PROSITE" id="PS50850"/>
    </source>
</evidence>
<dbReference type="InterPro" id="IPR036259">
    <property type="entry name" value="MFS_trans_sf"/>
</dbReference>
<sequence length="606" mass="67546">MEMQDQLAGHRDIECGSQTKTRLDRRKMKSWMFSVLVLLVCFFAQALSMGFYVSFGTMFVEIIEIFNTTETRAAWVGSIALSVCFVLGTFSSYVSKKYGHGLVISIGGAFLGLGLLLSSLVADVLSLTLTFSGVTSIGCSLLYFASLSCLPCYFKSNLCIMTSIVCSGSNFSGITFSPLMANLIKQYNLRICFQMFSITALIPIIGGLIIHKYSTQPSEKESEHSLLQNEEKEEGSPYSSLFNNRNYLLVLLSMSLIELCYFIPYIHLVNYGIHHGVSLLQASWLPVILSIGGWCGKIIFGIIGQNKYINITYLFQVFLLAMAVCLTLLPLATTFNQLTIFSVVYGVFDGGFTGFILPLVATTVPSKHVGIAVGTLYSSISIELLFGAPLAGFLYNATKSYAVPFILCGAILLTSAVILFCIHDNNSNKRNKGCHRTNNVEKKQTMEKVKNFLEHFKLNLHLEQLLIFFKLDNYGETSEEHEEHKTVLLPIDHQQNLKSSLSRLPLDSDEGTKDTNNNSINSALQHEGEQLSPENEQAIEKKHSIIEFINNEPTCSLIHKMNGEETSSFHQLQIFVNSYFSIITHMLVPTNWRLSQNLMSENSTPC</sequence>
<evidence type="ECO:0000256" key="1">
    <source>
        <dbReference type="ARBA" id="ARBA00004141"/>
    </source>
</evidence>
<keyword evidence="2" id="KW-1133">Transmembrane helix</keyword>
<dbReference type="PROSITE" id="PS50850">
    <property type="entry name" value="MFS"/>
    <property type="match status" value="1"/>
</dbReference>
<dbReference type="Proteomes" id="UP000594262">
    <property type="component" value="Unplaced"/>
</dbReference>
<comment type="subcellular location">
    <subcellularLocation>
        <location evidence="1">Membrane</location>
        <topology evidence="1">Multi-pass membrane protein</topology>
    </subcellularLocation>
</comment>
<feature type="transmembrane region" description="Helical" evidence="2">
    <location>
        <begin position="279"/>
        <end position="300"/>
    </location>
</feature>
<dbReference type="InterPro" id="IPR011701">
    <property type="entry name" value="MFS"/>
</dbReference>
<dbReference type="InterPro" id="IPR020846">
    <property type="entry name" value="MFS_dom"/>
</dbReference>
<feature type="transmembrane region" description="Helical" evidence="2">
    <location>
        <begin position="158"/>
        <end position="181"/>
    </location>
</feature>
<feature type="transmembrane region" description="Helical" evidence="2">
    <location>
        <begin position="127"/>
        <end position="146"/>
    </location>
</feature>
<dbReference type="OrthoDB" id="5972278at2759"/>
<feature type="transmembrane region" description="Helical" evidence="2">
    <location>
        <begin position="101"/>
        <end position="121"/>
    </location>
</feature>
<evidence type="ECO:0000313" key="4">
    <source>
        <dbReference type="EnsemblMetazoa" id="CLYHEMP014710.1"/>
    </source>
</evidence>
<evidence type="ECO:0000313" key="5">
    <source>
        <dbReference type="Proteomes" id="UP000594262"/>
    </source>
</evidence>
<dbReference type="GeneID" id="136798056"/>
<dbReference type="AlphaFoldDB" id="A0A7M5WXX7"/>
<feature type="transmembrane region" description="Helical" evidence="2">
    <location>
        <begin position="338"/>
        <end position="357"/>
    </location>
</feature>
<dbReference type="EnsemblMetazoa" id="CLYHEMT014710.1">
    <property type="protein sequence ID" value="CLYHEMP014710.1"/>
    <property type="gene ID" value="CLYHEMG014710"/>
</dbReference>
<protein>
    <recommendedName>
        <fullName evidence="3">Major facilitator superfamily (MFS) profile domain-containing protein</fullName>
    </recommendedName>
</protein>
<dbReference type="GO" id="GO:0022857">
    <property type="term" value="F:transmembrane transporter activity"/>
    <property type="evidence" value="ECO:0007669"/>
    <property type="project" value="InterPro"/>
</dbReference>
<dbReference type="PANTHER" id="PTHR11360">
    <property type="entry name" value="MONOCARBOXYLATE TRANSPORTER"/>
    <property type="match status" value="1"/>
</dbReference>
<dbReference type="Gene3D" id="1.20.1250.20">
    <property type="entry name" value="MFS general substrate transporter like domains"/>
    <property type="match status" value="1"/>
</dbReference>
<dbReference type="InterPro" id="IPR050327">
    <property type="entry name" value="Proton-linked_MCT"/>
</dbReference>
<dbReference type="PANTHER" id="PTHR11360:SF251">
    <property type="entry name" value="MAJOR FACILITATOR SUPERFAMILY (MFS) PROFILE DOMAIN-CONTAINING PROTEIN"/>
    <property type="match status" value="1"/>
</dbReference>
<dbReference type="SUPFAM" id="SSF103473">
    <property type="entry name" value="MFS general substrate transporter"/>
    <property type="match status" value="1"/>
</dbReference>
<keyword evidence="5" id="KW-1185">Reference proteome</keyword>
<feature type="transmembrane region" description="Helical" evidence="2">
    <location>
        <begin position="247"/>
        <end position="267"/>
    </location>
</feature>
<feature type="domain" description="Major facilitator superfamily (MFS) profile" evidence="3">
    <location>
        <begin position="34"/>
        <end position="427"/>
    </location>
</feature>
<keyword evidence="2" id="KW-0812">Transmembrane</keyword>
<feature type="transmembrane region" description="Helical" evidence="2">
    <location>
        <begin position="187"/>
        <end position="210"/>
    </location>
</feature>
<keyword evidence="2" id="KW-0472">Membrane</keyword>
<feature type="transmembrane region" description="Helical" evidence="2">
    <location>
        <begin position="369"/>
        <end position="395"/>
    </location>
</feature>
<name>A0A7M5WXX7_9CNID</name>
<proteinExistence type="predicted"/>
<reference evidence="4" key="1">
    <citation type="submission" date="2021-01" db="UniProtKB">
        <authorList>
            <consortium name="EnsemblMetazoa"/>
        </authorList>
    </citation>
    <scope>IDENTIFICATION</scope>
</reference>
<accession>A0A7M5WXX7</accession>
<evidence type="ECO:0000256" key="2">
    <source>
        <dbReference type="SAM" id="Phobius"/>
    </source>
</evidence>
<dbReference type="RefSeq" id="XP_066910741.1">
    <property type="nucleotide sequence ID" value="XM_067054640.1"/>
</dbReference>
<feature type="transmembrane region" description="Helical" evidence="2">
    <location>
        <begin position="73"/>
        <end position="94"/>
    </location>
</feature>